<protein>
    <submittedName>
        <fullName evidence="1">Uncharacterized protein</fullName>
    </submittedName>
</protein>
<comment type="caution">
    <text evidence="1">The sequence shown here is derived from an EMBL/GenBank/DDBJ whole genome shotgun (WGS) entry which is preliminary data.</text>
</comment>
<reference evidence="1" key="1">
    <citation type="submission" date="2023-10" db="EMBL/GenBank/DDBJ databases">
        <authorList>
            <person name="Chen Y."/>
            <person name="Shah S."/>
            <person name="Dougan E. K."/>
            <person name="Thang M."/>
            <person name="Chan C."/>
        </authorList>
    </citation>
    <scope>NUCLEOTIDE SEQUENCE [LARGE SCALE GENOMIC DNA]</scope>
</reference>
<sequence length="375" mass="42600">APTPSSDHDQTKVQKLGKDAMKLIDEHNIFRGEFVNIPPEEIGYCPWNRSSSDPNMQYVHKDLNANFKKGYDPLRAKPGVVVRVRKEDNPKLWQEWVNYNKQLARNSTLCPPVNEEKMCYFTLASSHHTLLIRLYQARIISTLTGERFQVENDEKLTRVITAGHKYIVLDHTCPKEECEKLSEWMNADNNSSLAKSEVEHIKHCKSVIETHFPNDAQVPLGRLVAKVVNANSLKIQPAVIAAFAKYTTEMGAGPLIDEFAAEHSSSVNSSELTAPHHLFEEIAKNIGRTHPLTMLALSCAMYTTEKVDEKVRPQPDVSKFFVASEIKAYGENTAVLTMGETFMRQNREQMHSELIKHVNNEAALHYLRMFEIQDA</sequence>
<organism evidence="1 2">
    <name type="scientific">Prorocentrum cordatum</name>
    <dbReference type="NCBI Taxonomy" id="2364126"/>
    <lineage>
        <taxon>Eukaryota</taxon>
        <taxon>Sar</taxon>
        <taxon>Alveolata</taxon>
        <taxon>Dinophyceae</taxon>
        <taxon>Prorocentrales</taxon>
        <taxon>Prorocentraceae</taxon>
        <taxon>Prorocentrum</taxon>
    </lineage>
</organism>
<evidence type="ECO:0000313" key="1">
    <source>
        <dbReference type="EMBL" id="CAK0910943.1"/>
    </source>
</evidence>
<feature type="non-terminal residue" evidence="1">
    <location>
        <position position="1"/>
    </location>
</feature>
<keyword evidence="2" id="KW-1185">Reference proteome</keyword>
<evidence type="ECO:0000313" key="2">
    <source>
        <dbReference type="Proteomes" id="UP001189429"/>
    </source>
</evidence>
<gene>
    <name evidence="1" type="ORF">PCOR1329_LOCUS84975</name>
</gene>
<dbReference type="Proteomes" id="UP001189429">
    <property type="component" value="Unassembled WGS sequence"/>
</dbReference>
<accession>A0ABN9YFE8</accession>
<name>A0ABN9YFE8_9DINO</name>
<dbReference type="EMBL" id="CAUYUJ010022497">
    <property type="protein sequence ID" value="CAK0910943.1"/>
    <property type="molecule type" value="Genomic_DNA"/>
</dbReference>
<proteinExistence type="predicted"/>